<gene>
    <name evidence="6" type="ORF">PG999_012290</name>
</gene>
<evidence type="ECO:0000256" key="2">
    <source>
        <dbReference type="ARBA" id="ARBA00023235"/>
    </source>
</evidence>
<organism evidence="6 7">
    <name type="scientific">Apiospora kogelbergensis</name>
    <dbReference type="NCBI Taxonomy" id="1337665"/>
    <lineage>
        <taxon>Eukaryota</taxon>
        <taxon>Fungi</taxon>
        <taxon>Dikarya</taxon>
        <taxon>Ascomycota</taxon>
        <taxon>Pezizomycotina</taxon>
        <taxon>Sordariomycetes</taxon>
        <taxon>Xylariomycetidae</taxon>
        <taxon>Amphisphaeriales</taxon>
        <taxon>Apiosporaceae</taxon>
        <taxon>Apiospora</taxon>
    </lineage>
</organism>
<keyword evidence="1" id="KW-0677">Repeat</keyword>
<feature type="domain" description="Squalene cyclase C-terminal" evidence="4">
    <location>
        <begin position="331"/>
        <end position="665"/>
    </location>
</feature>
<evidence type="ECO:0000259" key="5">
    <source>
        <dbReference type="Pfam" id="PF13249"/>
    </source>
</evidence>
<dbReference type="SUPFAM" id="SSF48239">
    <property type="entry name" value="Terpenoid cyclases/Protein prenyltransferases"/>
    <property type="match status" value="2"/>
</dbReference>
<name>A0AAW0QR52_9PEZI</name>
<dbReference type="NCBIfam" id="TIGR01787">
    <property type="entry name" value="squalene_cyclas"/>
    <property type="match status" value="1"/>
</dbReference>
<dbReference type="InterPro" id="IPR018333">
    <property type="entry name" value="Squalene_cyclase"/>
</dbReference>
<evidence type="ECO:0000256" key="1">
    <source>
        <dbReference type="ARBA" id="ARBA00022737"/>
    </source>
</evidence>
<dbReference type="EC" id="5.4.99.-" evidence="3"/>
<evidence type="ECO:0000313" key="7">
    <source>
        <dbReference type="Proteomes" id="UP001392437"/>
    </source>
</evidence>
<dbReference type="AlphaFoldDB" id="A0AAW0QR52"/>
<comment type="caution">
    <text evidence="6">The sequence shown here is derived from an EMBL/GenBank/DDBJ whole genome shotgun (WGS) entry which is preliminary data.</text>
</comment>
<dbReference type="Proteomes" id="UP001392437">
    <property type="component" value="Unassembled WGS sequence"/>
</dbReference>
<evidence type="ECO:0000313" key="6">
    <source>
        <dbReference type="EMBL" id="KAK8101916.1"/>
    </source>
</evidence>
<dbReference type="InterPro" id="IPR008930">
    <property type="entry name" value="Terpenoid_cyclase/PrenylTrfase"/>
</dbReference>
<dbReference type="GO" id="GO:0016104">
    <property type="term" value="P:triterpenoid biosynthetic process"/>
    <property type="evidence" value="ECO:0007669"/>
    <property type="project" value="InterPro"/>
</dbReference>
<keyword evidence="2 3" id="KW-0413">Isomerase</keyword>
<dbReference type="Pfam" id="PF13249">
    <property type="entry name" value="SQHop_cyclase_N"/>
    <property type="match status" value="1"/>
</dbReference>
<proteinExistence type="inferred from homology"/>
<dbReference type="PANTHER" id="PTHR11764:SF82">
    <property type="entry name" value="TERPENE CYCLASE_MUTASE FAMILY MEMBER"/>
    <property type="match status" value="1"/>
</dbReference>
<dbReference type="GO" id="GO:0016866">
    <property type="term" value="F:intramolecular transferase activity"/>
    <property type="evidence" value="ECO:0007669"/>
    <property type="project" value="InterPro"/>
</dbReference>
<dbReference type="EMBL" id="JAQQWP010000009">
    <property type="protein sequence ID" value="KAK8101916.1"/>
    <property type="molecule type" value="Genomic_DNA"/>
</dbReference>
<feature type="domain" description="Squalene cyclase N-terminal" evidence="5">
    <location>
        <begin position="28"/>
        <end position="322"/>
    </location>
</feature>
<keyword evidence="7" id="KW-1185">Reference proteome</keyword>
<sequence>MDSSSSTRNVENETRELYTRARESTNLAIQYAWDIYRPDHHWLGELKANPAITAQQIFFYQSLGIAIPDADAYRQYLLSQQQSDGSWSIAPDYPGDVSMSAEAYLALRILGASSNEPAMRKGRAFIRRCGGIAQVRVFTRIFFAQFGLFPWTSIPQLPAEFIFLPAALPINIYRLSSWARSTLVPLFIIRHHERVYALPNGIDPKNTFIDELWLRPEDKDIPYSPSILSLWKSDPISMAFSAADTALALLGKFRPLWILRGVARRKCIDWILDHQENEGDWGGIATLMHASIQALVLEGYTLKDDCVRRGIEAIERFIWHDDQGKRLQFSVSPVWDTVLMVRALCSTSMDKNDQRICQAVRWIKSRQVLGREGDWRVYGPSLDPGGFCFEYHNTWYPDVDDTAATILALISQDPVAIGSSTVMKAAAWVCGMQNRDGGWAAFDMGNDKLWLNKVPFSDMDGLCDPSSADVTGRVLEAFGLMLKLSESEYIEPSMTEKISVACMKAIQYLSQQQNNVGAWYGRWGANYLYGTSNVVCGLVYFSEGDEQVEDMLSAATTWLRQMQNSDGGWGEDLLSYQDASRAGKGSSTPSQTSWALMALLATCGPHEKEVADGIAHLVNTQSDVQGSGASWLEWKFTGTGFPNHFYMGFSLYRHYFPMTVLGRYLSAIKTEDGLAVSNSAAPKDIASGSTIPHIPQR</sequence>
<evidence type="ECO:0000259" key="4">
    <source>
        <dbReference type="Pfam" id="PF13243"/>
    </source>
</evidence>
<comment type="similarity">
    <text evidence="3">Belongs to the terpene cyclase/mutase family.</text>
</comment>
<dbReference type="GO" id="GO:0005811">
    <property type="term" value="C:lipid droplet"/>
    <property type="evidence" value="ECO:0007669"/>
    <property type="project" value="InterPro"/>
</dbReference>
<dbReference type="InterPro" id="IPR032697">
    <property type="entry name" value="SQ_cyclase_N"/>
</dbReference>
<evidence type="ECO:0000256" key="3">
    <source>
        <dbReference type="RuleBase" id="RU362003"/>
    </source>
</evidence>
<dbReference type="InterPro" id="IPR032696">
    <property type="entry name" value="SQ_cyclase_C"/>
</dbReference>
<dbReference type="Gene3D" id="1.50.10.20">
    <property type="match status" value="2"/>
</dbReference>
<dbReference type="NCBIfam" id="TIGR01507">
    <property type="entry name" value="hopene_cyclase"/>
    <property type="match status" value="1"/>
</dbReference>
<dbReference type="Pfam" id="PF13243">
    <property type="entry name" value="SQHop_cyclase_C"/>
    <property type="match status" value="1"/>
</dbReference>
<dbReference type="PANTHER" id="PTHR11764">
    <property type="entry name" value="TERPENE CYCLASE/MUTASE FAMILY MEMBER"/>
    <property type="match status" value="1"/>
</dbReference>
<protein>
    <recommendedName>
        <fullName evidence="3">Terpene cyclase/mutase family member</fullName>
        <ecNumber evidence="3">5.4.99.-</ecNumber>
    </recommendedName>
</protein>
<accession>A0AAW0QR52</accession>
<dbReference type="InterPro" id="IPR006400">
    <property type="entry name" value="Hopene-cyclase"/>
</dbReference>
<dbReference type="SFLD" id="SFLDG01016">
    <property type="entry name" value="Prenyltransferase_Like_2"/>
    <property type="match status" value="1"/>
</dbReference>
<reference evidence="6 7" key="1">
    <citation type="submission" date="2023-01" db="EMBL/GenBank/DDBJ databases">
        <title>Analysis of 21 Apiospora genomes using comparative genomics revels a genus with tremendous synthesis potential of carbohydrate active enzymes and secondary metabolites.</title>
        <authorList>
            <person name="Sorensen T."/>
        </authorList>
    </citation>
    <scope>NUCLEOTIDE SEQUENCE [LARGE SCALE GENOMIC DNA]</scope>
    <source>
        <strain evidence="6 7">CBS 117206</strain>
    </source>
</reference>